<feature type="domain" description="Histidine kinase/HSP90-like ATPase" evidence="10">
    <location>
        <begin position="230"/>
        <end position="316"/>
    </location>
</feature>
<evidence type="ECO:0000256" key="1">
    <source>
        <dbReference type="ARBA" id="ARBA00000085"/>
    </source>
</evidence>
<name>A0A7Z0WGW5_9PSEU</name>
<dbReference type="GO" id="GO:0016020">
    <property type="term" value="C:membrane"/>
    <property type="evidence" value="ECO:0007669"/>
    <property type="project" value="InterPro"/>
</dbReference>
<reference evidence="12 13" key="1">
    <citation type="submission" date="2016-12" db="EMBL/GenBank/DDBJ databases">
        <title>The draft genome sequence of Actinophytocola xinjiangensis.</title>
        <authorList>
            <person name="Wang W."/>
            <person name="Yuan L."/>
        </authorList>
    </citation>
    <scope>NUCLEOTIDE SEQUENCE [LARGE SCALE GENOMIC DNA]</scope>
    <source>
        <strain evidence="12 13">CGMCC 4.4663</strain>
    </source>
</reference>
<keyword evidence="9" id="KW-0812">Transmembrane</keyword>
<dbReference type="InterPro" id="IPR050482">
    <property type="entry name" value="Sensor_HK_TwoCompSys"/>
</dbReference>
<dbReference type="AlphaFoldDB" id="A0A7Z0WGW5"/>
<keyword evidence="7" id="KW-0067">ATP-binding</keyword>
<dbReference type="InterPro" id="IPR036890">
    <property type="entry name" value="HATPase_C_sf"/>
</dbReference>
<sequence>MNPFAVVGTLLGVAGVVEAVLRPDGQLAVALLVAVFATVPLVFARTHPGAVAAVLTPMAVLSVVLHGALTAGLVGAVVVWALLGRRRWSRVRRAAAARTAAAREVEDALVELTARGERARIARELHDVVAHHISMISVQAETARLTTAGLPEEGARRLREIGDTARTALTEMRRLLGVLRADAEPDTATRRTPQPGLQQLLELLDEMRHAGGASTRLIVRGPVTALDPGVELTAYRLVQEALTNCRRHAPGAAVDVTLDYGDDAVRIAVRDSGPGPAGDTGGHGLVGMRERVDMVGGTLRTGAAPVTGFLVEAVLPV</sequence>
<keyword evidence="9" id="KW-1133">Transmembrane helix</keyword>
<evidence type="ECO:0000256" key="8">
    <source>
        <dbReference type="ARBA" id="ARBA00023012"/>
    </source>
</evidence>
<keyword evidence="8" id="KW-0902">Two-component regulatory system</keyword>
<evidence type="ECO:0000256" key="7">
    <source>
        <dbReference type="ARBA" id="ARBA00022840"/>
    </source>
</evidence>
<dbReference type="Gene3D" id="3.30.565.10">
    <property type="entry name" value="Histidine kinase-like ATPase, C-terminal domain"/>
    <property type="match status" value="1"/>
</dbReference>
<evidence type="ECO:0000256" key="9">
    <source>
        <dbReference type="SAM" id="Phobius"/>
    </source>
</evidence>
<dbReference type="Proteomes" id="UP000185696">
    <property type="component" value="Unassembled WGS sequence"/>
</dbReference>
<dbReference type="PANTHER" id="PTHR24421">
    <property type="entry name" value="NITRATE/NITRITE SENSOR PROTEIN NARX-RELATED"/>
    <property type="match status" value="1"/>
</dbReference>
<evidence type="ECO:0000256" key="5">
    <source>
        <dbReference type="ARBA" id="ARBA00022741"/>
    </source>
</evidence>
<keyword evidence="9" id="KW-0472">Membrane</keyword>
<dbReference type="EMBL" id="MSIF01000019">
    <property type="protein sequence ID" value="OLF06880.1"/>
    <property type="molecule type" value="Genomic_DNA"/>
</dbReference>
<keyword evidence="3" id="KW-0597">Phosphoprotein</keyword>
<dbReference type="InterPro" id="IPR003594">
    <property type="entry name" value="HATPase_dom"/>
</dbReference>
<comment type="catalytic activity">
    <reaction evidence="1">
        <text>ATP + protein L-histidine = ADP + protein N-phospho-L-histidine.</text>
        <dbReference type="EC" id="2.7.13.3"/>
    </reaction>
</comment>
<keyword evidence="6" id="KW-0418">Kinase</keyword>
<dbReference type="GO" id="GO:0005524">
    <property type="term" value="F:ATP binding"/>
    <property type="evidence" value="ECO:0007669"/>
    <property type="project" value="UniProtKB-KW"/>
</dbReference>
<evidence type="ECO:0000256" key="3">
    <source>
        <dbReference type="ARBA" id="ARBA00022553"/>
    </source>
</evidence>
<feature type="transmembrane region" description="Helical" evidence="9">
    <location>
        <begin position="58"/>
        <end position="83"/>
    </location>
</feature>
<keyword evidence="13" id="KW-1185">Reference proteome</keyword>
<dbReference type="SUPFAM" id="SSF55874">
    <property type="entry name" value="ATPase domain of HSP90 chaperone/DNA topoisomerase II/histidine kinase"/>
    <property type="match status" value="1"/>
</dbReference>
<gene>
    <name evidence="12" type="ORF">BLA60_30275</name>
</gene>
<organism evidence="12 13">
    <name type="scientific">Actinophytocola xinjiangensis</name>
    <dbReference type="NCBI Taxonomy" id="485602"/>
    <lineage>
        <taxon>Bacteria</taxon>
        <taxon>Bacillati</taxon>
        <taxon>Actinomycetota</taxon>
        <taxon>Actinomycetes</taxon>
        <taxon>Pseudonocardiales</taxon>
        <taxon>Pseudonocardiaceae</taxon>
    </lineage>
</organism>
<proteinExistence type="predicted"/>
<dbReference type="RefSeq" id="WP_075136436.1">
    <property type="nucleotide sequence ID" value="NZ_MSIF01000019.1"/>
</dbReference>
<evidence type="ECO:0000256" key="2">
    <source>
        <dbReference type="ARBA" id="ARBA00012438"/>
    </source>
</evidence>
<evidence type="ECO:0000259" key="11">
    <source>
        <dbReference type="Pfam" id="PF07730"/>
    </source>
</evidence>
<comment type="caution">
    <text evidence="12">The sequence shown here is derived from an EMBL/GenBank/DDBJ whole genome shotgun (WGS) entry which is preliminary data.</text>
</comment>
<keyword evidence="4" id="KW-0808">Transferase</keyword>
<evidence type="ECO:0000313" key="12">
    <source>
        <dbReference type="EMBL" id="OLF06880.1"/>
    </source>
</evidence>
<dbReference type="GO" id="GO:0046983">
    <property type="term" value="F:protein dimerization activity"/>
    <property type="evidence" value="ECO:0007669"/>
    <property type="project" value="InterPro"/>
</dbReference>
<evidence type="ECO:0000259" key="10">
    <source>
        <dbReference type="Pfam" id="PF02518"/>
    </source>
</evidence>
<feature type="domain" description="Signal transduction histidine kinase subgroup 3 dimerisation and phosphoacceptor" evidence="11">
    <location>
        <begin position="117"/>
        <end position="182"/>
    </location>
</feature>
<dbReference type="PANTHER" id="PTHR24421:SF10">
    <property type="entry name" value="NITRATE_NITRITE SENSOR PROTEIN NARQ"/>
    <property type="match status" value="1"/>
</dbReference>
<accession>A0A7Z0WGW5</accession>
<protein>
    <recommendedName>
        <fullName evidence="2">histidine kinase</fullName>
        <ecNumber evidence="2">2.7.13.3</ecNumber>
    </recommendedName>
</protein>
<evidence type="ECO:0000256" key="4">
    <source>
        <dbReference type="ARBA" id="ARBA00022679"/>
    </source>
</evidence>
<evidence type="ECO:0000256" key="6">
    <source>
        <dbReference type="ARBA" id="ARBA00022777"/>
    </source>
</evidence>
<dbReference type="Pfam" id="PF07730">
    <property type="entry name" value="HisKA_3"/>
    <property type="match status" value="1"/>
</dbReference>
<dbReference type="InterPro" id="IPR011712">
    <property type="entry name" value="Sig_transdc_His_kin_sub3_dim/P"/>
</dbReference>
<dbReference type="CDD" id="cd16917">
    <property type="entry name" value="HATPase_UhpB-NarQ-NarX-like"/>
    <property type="match status" value="1"/>
</dbReference>
<dbReference type="GO" id="GO:0000155">
    <property type="term" value="F:phosphorelay sensor kinase activity"/>
    <property type="evidence" value="ECO:0007669"/>
    <property type="project" value="InterPro"/>
</dbReference>
<evidence type="ECO:0000313" key="13">
    <source>
        <dbReference type="Proteomes" id="UP000185696"/>
    </source>
</evidence>
<dbReference type="EC" id="2.7.13.3" evidence="2"/>
<dbReference type="Gene3D" id="1.20.5.1930">
    <property type="match status" value="1"/>
</dbReference>
<keyword evidence="5" id="KW-0547">Nucleotide-binding</keyword>
<feature type="transmembrane region" description="Helical" evidence="9">
    <location>
        <begin position="29"/>
        <end position="46"/>
    </location>
</feature>
<dbReference type="Pfam" id="PF02518">
    <property type="entry name" value="HATPase_c"/>
    <property type="match status" value="1"/>
</dbReference>